<organism evidence="1 2">
    <name type="scientific">Vibrio alginolyticus (strain ATCC 17749 / DSM 2171 / NBRC 15630 / NCIMB 1903 / NCTC 12160 / XII-53)</name>
    <dbReference type="NCBI Taxonomy" id="1219076"/>
    <lineage>
        <taxon>Bacteria</taxon>
        <taxon>Pseudomonadati</taxon>
        <taxon>Pseudomonadota</taxon>
        <taxon>Gammaproteobacteria</taxon>
        <taxon>Vibrionales</taxon>
        <taxon>Vibrionaceae</taxon>
        <taxon>Vibrio</taxon>
    </lineage>
</organism>
<dbReference type="Proteomes" id="UP000016714">
    <property type="component" value="Chromosome 2"/>
</dbReference>
<accession>A0A2I3CRK4</accession>
<gene>
    <name evidence="1" type="ORF">N646_4390</name>
</gene>
<name>A0A2I3CRK4_VIBAX</name>
<evidence type="ECO:0000313" key="2">
    <source>
        <dbReference type="Proteomes" id="UP000016714"/>
    </source>
</evidence>
<proteinExistence type="predicted"/>
<dbReference type="EMBL" id="CP006719">
    <property type="protein sequence ID" value="AGV20199.1"/>
    <property type="molecule type" value="Genomic_DNA"/>
</dbReference>
<dbReference type="HOGENOM" id="CLU_2866580_0_0_6"/>
<dbReference type="AlphaFoldDB" id="A0A2I3CRK4"/>
<sequence>MIDFTLEDNKSITKPHHRPHRYTSQFFIINSALNTETSSSQQIDNKIALFLTYKLTMLVHFVSI</sequence>
<evidence type="ECO:0000313" key="1">
    <source>
        <dbReference type="EMBL" id="AGV20199.1"/>
    </source>
</evidence>
<reference evidence="1 2" key="1">
    <citation type="journal article" date="2015" name="Genome Announc.">
        <title>Complete genome sequence of Vibrio alginolyticus ATCC 17749.</title>
        <authorList>
            <person name="Liu X.F."/>
            <person name="Cao Y."/>
            <person name="Zhang H.L."/>
            <person name="Chen Y.J."/>
            <person name="Hu C.J."/>
        </authorList>
    </citation>
    <scope>NUCLEOTIDE SEQUENCE [LARGE SCALE GENOMIC DNA]</scope>
    <source>
        <strain evidence="2">ATCC 17749 / DSM 2171 / NBRC 15630 / NCIMB 1903 / NCTC 12160 / XII-53</strain>
    </source>
</reference>
<protein>
    <submittedName>
        <fullName evidence="1">Uncharacterized protein</fullName>
    </submittedName>
</protein>
<dbReference type="KEGG" id="vag:N646_4390"/>